<accession>A0AAW7X765</accession>
<keyword evidence="1" id="KW-0812">Transmembrane</keyword>
<sequence>MEIVAISTFLVMGVGLGILHAFDPDHVAAVGGISVADGPRSPYWRFAVHWSLGHGTAMLMLAAAVFILGFAIPAQLSNFAEQTVAYMLIAIGGYSLWRFYSGLGSGQNADVESPRAITSAPLIGLIHGTAGSAPLLAILPASKLANPIIGVAYVTLFSVGVALGMLVLGTLLAQTFKQVGRVGALYQGLIQAAIGLFALILGIFLVLH</sequence>
<dbReference type="EMBL" id="JAUOPB010000009">
    <property type="protein sequence ID" value="MDO6423294.1"/>
    <property type="molecule type" value="Genomic_DNA"/>
</dbReference>
<protein>
    <submittedName>
        <fullName evidence="2">Urease accessory protein UreH</fullName>
    </submittedName>
</protein>
<feature type="transmembrane region" description="Helical" evidence="1">
    <location>
        <begin position="151"/>
        <end position="173"/>
    </location>
</feature>
<dbReference type="AlphaFoldDB" id="A0AAW7X765"/>
<proteinExistence type="predicted"/>
<comment type="caution">
    <text evidence="2">The sequence shown here is derived from an EMBL/GenBank/DDBJ whole genome shotgun (WGS) entry which is preliminary data.</text>
</comment>
<feature type="transmembrane region" description="Helical" evidence="1">
    <location>
        <begin position="84"/>
        <end position="100"/>
    </location>
</feature>
<organism evidence="2 3">
    <name type="scientific">Saccharophagus degradans</name>
    <dbReference type="NCBI Taxonomy" id="86304"/>
    <lineage>
        <taxon>Bacteria</taxon>
        <taxon>Pseudomonadati</taxon>
        <taxon>Pseudomonadota</taxon>
        <taxon>Gammaproteobacteria</taxon>
        <taxon>Cellvibrionales</taxon>
        <taxon>Cellvibrionaceae</taxon>
        <taxon>Saccharophagus</taxon>
    </lineage>
</organism>
<dbReference type="RefSeq" id="WP_303492996.1">
    <property type="nucleotide sequence ID" value="NZ_JAUOPB010000009.1"/>
</dbReference>
<gene>
    <name evidence="2" type="ORF">Q4521_12505</name>
</gene>
<dbReference type="PANTHER" id="PTHR33876">
    <property type="entry name" value="UNNAMED PRODUCT"/>
    <property type="match status" value="1"/>
</dbReference>
<reference evidence="2" key="1">
    <citation type="submission" date="2023-07" db="EMBL/GenBank/DDBJ databases">
        <title>Genome content predicts the carbon catabolic preferences of heterotrophic bacteria.</title>
        <authorList>
            <person name="Gralka M."/>
        </authorList>
    </citation>
    <scope>NUCLEOTIDE SEQUENCE</scope>
    <source>
        <strain evidence="2">I3M17_2</strain>
    </source>
</reference>
<evidence type="ECO:0000256" key="1">
    <source>
        <dbReference type="SAM" id="Phobius"/>
    </source>
</evidence>
<dbReference type="InterPro" id="IPR052776">
    <property type="entry name" value="Chloro_ReproSupport/MetalTrans"/>
</dbReference>
<dbReference type="Proteomes" id="UP001169760">
    <property type="component" value="Unassembled WGS sequence"/>
</dbReference>
<evidence type="ECO:0000313" key="2">
    <source>
        <dbReference type="EMBL" id="MDO6423294.1"/>
    </source>
</evidence>
<dbReference type="PANTHER" id="PTHR33876:SF4">
    <property type="entry name" value="CHLOROPLAST PROTEIN FOR GROWTH AND FERTILITY 2"/>
    <property type="match status" value="1"/>
</dbReference>
<name>A0AAW7X765_9GAMM</name>
<keyword evidence="1" id="KW-0472">Membrane</keyword>
<feature type="transmembrane region" description="Helical" evidence="1">
    <location>
        <begin position="120"/>
        <end position="139"/>
    </location>
</feature>
<feature type="transmembrane region" description="Helical" evidence="1">
    <location>
        <begin position="185"/>
        <end position="207"/>
    </location>
</feature>
<keyword evidence="1" id="KW-1133">Transmembrane helix</keyword>
<evidence type="ECO:0000313" key="3">
    <source>
        <dbReference type="Proteomes" id="UP001169760"/>
    </source>
</evidence>
<feature type="transmembrane region" description="Helical" evidence="1">
    <location>
        <begin position="52"/>
        <end position="72"/>
    </location>
</feature>